<proteinExistence type="predicted"/>
<feature type="transmembrane region" description="Helical" evidence="1">
    <location>
        <begin position="139"/>
        <end position="160"/>
    </location>
</feature>
<keyword evidence="1" id="KW-0472">Membrane</keyword>
<reference evidence="2 3" key="1">
    <citation type="submission" date="2018-12" db="EMBL/GenBank/DDBJ databases">
        <title>Genome sequence from the cellulolytic species, Caldicellulosiruptor changbaiensis.</title>
        <authorList>
            <person name="Blumer-Schuette S.E."/>
            <person name="Mendoza C."/>
        </authorList>
    </citation>
    <scope>NUCLEOTIDE SEQUENCE [LARGE SCALE GENOMIC DNA]</scope>
    <source>
        <strain evidence="2 3">CBS-Z</strain>
    </source>
</reference>
<dbReference type="GO" id="GO:0140359">
    <property type="term" value="F:ABC-type transporter activity"/>
    <property type="evidence" value="ECO:0007669"/>
    <property type="project" value="InterPro"/>
</dbReference>
<keyword evidence="1" id="KW-1133">Transmembrane helix</keyword>
<feature type="transmembrane region" description="Helical" evidence="1">
    <location>
        <begin position="172"/>
        <end position="192"/>
    </location>
</feature>
<feature type="transmembrane region" description="Helical" evidence="1">
    <location>
        <begin position="242"/>
        <end position="265"/>
    </location>
</feature>
<evidence type="ECO:0000256" key="1">
    <source>
        <dbReference type="SAM" id="Phobius"/>
    </source>
</evidence>
<dbReference type="Proteomes" id="UP000282930">
    <property type="component" value="Chromosome"/>
</dbReference>
<dbReference type="RefSeq" id="WP_127351613.1">
    <property type="nucleotide sequence ID" value="NZ_CP034791.1"/>
</dbReference>
<gene>
    <name evidence="2" type="ORF">ELD05_05250</name>
</gene>
<evidence type="ECO:0000313" key="2">
    <source>
        <dbReference type="EMBL" id="AZT90097.1"/>
    </source>
</evidence>
<feature type="transmembrane region" description="Helical" evidence="1">
    <location>
        <begin position="25"/>
        <end position="46"/>
    </location>
</feature>
<feature type="transmembrane region" description="Helical" evidence="1">
    <location>
        <begin position="58"/>
        <end position="77"/>
    </location>
</feature>
<dbReference type="EMBL" id="CP034791">
    <property type="protein sequence ID" value="AZT90097.1"/>
    <property type="molecule type" value="Genomic_DNA"/>
</dbReference>
<dbReference type="GO" id="GO:0005886">
    <property type="term" value="C:plasma membrane"/>
    <property type="evidence" value="ECO:0007669"/>
    <property type="project" value="UniProtKB-SubCell"/>
</dbReference>
<dbReference type="AlphaFoldDB" id="A0A3T0D4Y1"/>
<keyword evidence="1" id="KW-0812">Transmembrane</keyword>
<evidence type="ECO:0000313" key="3">
    <source>
        <dbReference type="Proteomes" id="UP000282930"/>
    </source>
</evidence>
<sequence length="273" mass="31132">MSKKLNRLFLIVKKENITFARSRKFIYLILALFALGILQIALIIAFNSGKSSLESFIYATYNTYVQFLPLALIPILSPSISGEKENKTWNFYKIHTFKNWEIILGKSIFYNISILISMGIVWILVAFISVIIFKDSRLHYSYILLVVLISLASISCIINFEIFISSLFSKTSIAGLSTVIGWISVTVINILVPRQLGKGYLTPFAKDSYQTHIVARLLSIPDYIFPFTHLQGQPIFREVTSALIYAFAISLFWVSLSLIFGRYSFSKIFKTNK</sequence>
<protein>
    <recommendedName>
        <fullName evidence="4">ABC transporter permease</fullName>
    </recommendedName>
</protein>
<dbReference type="KEGG" id="ccha:ELD05_05250"/>
<accession>A0A3T0D4Y1</accession>
<keyword evidence="3" id="KW-1185">Reference proteome</keyword>
<evidence type="ECO:0008006" key="4">
    <source>
        <dbReference type="Google" id="ProtNLM"/>
    </source>
</evidence>
<feature type="transmembrane region" description="Helical" evidence="1">
    <location>
        <begin position="108"/>
        <end position="133"/>
    </location>
</feature>
<name>A0A3T0D4Y1_9FIRM</name>
<organism evidence="2 3">
    <name type="scientific">Caldicellulosiruptor changbaiensis</name>
    <dbReference type="NCBI Taxonomy" id="1222016"/>
    <lineage>
        <taxon>Bacteria</taxon>
        <taxon>Bacillati</taxon>
        <taxon>Bacillota</taxon>
        <taxon>Bacillota incertae sedis</taxon>
        <taxon>Caldicellulosiruptorales</taxon>
        <taxon>Caldicellulosiruptoraceae</taxon>
        <taxon>Caldicellulosiruptor</taxon>
    </lineage>
</organism>